<name>B3RQG4_TRIAD</name>
<feature type="region of interest" description="Disordered" evidence="1">
    <location>
        <begin position="1"/>
        <end position="74"/>
    </location>
</feature>
<proteinExistence type="predicted"/>
<dbReference type="Pfam" id="PF15502">
    <property type="entry name" value="MPLKIP"/>
    <property type="match status" value="1"/>
</dbReference>
<dbReference type="KEGG" id="tad:TRIADDRAFT_54979"/>
<feature type="compositionally biased region" description="Low complexity" evidence="1">
    <location>
        <begin position="1"/>
        <end position="14"/>
    </location>
</feature>
<dbReference type="InterPro" id="IPR028265">
    <property type="entry name" value="TTDN1/SICKLE"/>
</dbReference>
<dbReference type="EMBL" id="DS985243">
    <property type="protein sequence ID" value="EDV26696.1"/>
    <property type="molecule type" value="Genomic_DNA"/>
</dbReference>
<gene>
    <name evidence="2" type="ORF">TRIADDRAFT_54979</name>
</gene>
<dbReference type="Proteomes" id="UP000009022">
    <property type="component" value="Unassembled WGS sequence"/>
</dbReference>
<evidence type="ECO:0000313" key="3">
    <source>
        <dbReference type="Proteomes" id="UP000009022"/>
    </source>
</evidence>
<keyword evidence="3" id="KW-1185">Reference proteome</keyword>
<evidence type="ECO:0000313" key="2">
    <source>
        <dbReference type="EMBL" id="EDV26696.1"/>
    </source>
</evidence>
<dbReference type="RefSeq" id="XP_002110692.1">
    <property type="nucleotide sequence ID" value="XM_002110656.1"/>
</dbReference>
<dbReference type="HOGENOM" id="CLU_1888455_0_0_1"/>
<organism evidence="2 3">
    <name type="scientific">Trichoplax adhaerens</name>
    <name type="common">Trichoplax reptans</name>
    <dbReference type="NCBI Taxonomy" id="10228"/>
    <lineage>
        <taxon>Eukaryota</taxon>
        <taxon>Metazoa</taxon>
        <taxon>Placozoa</taxon>
        <taxon>Uniplacotomia</taxon>
        <taxon>Trichoplacea</taxon>
        <taxon>Trichoplacidae</taxon>
        <taxon>Trichoplax</taxon>
    </lineage>
</organism>
<accession>B3RQG4</accession>
<sequence>MYRNPRPNRFFNPRAIQMNRPIRPPFGPGGASNYPFDPTSQLRFQSGSSRGHRGSYRGRFPRNRGPQKQRDYDFNPRSYFKESMLQDPWRKLKHIIQESTDDQGIQPTAEEYIEKESVDTTEEIVNEPAPRSPIK</sequence>
<evidence type="ECO:0000256" key="1">
    <source>
        <dbReference type="SAM" id="MobiDB-lite"/>
    </source>
</evidence>
<dbReference type="InParanoid" id="B3RQG4"/>
<feature type="region of interest" description="Disordered" evidence="1">
    <location>
        <begin position="114"/>
        <end position="135"/>
    </location>
</feature>
<dbReference type="AlphaFoldDB" id="B3RQG4"/>
<dbReference type="GeneID" id="6752446"/>
<reference evidence="2 3" key="1">
    <citation type="journal article" date="2008" name="Nature">
        <title>The Trichoplax genome and the nature of placozoans.</title>
        <authorList>
            <person name="Srivastava M."/>
            <person name="Begovic E."/>
            <person name="Chapman J."/>
            <person name="Putnam N.H."/>
            <person name="Hellsten U."/>
            <person name="Kawashima T."/>
            <person name="Kuo A."/>
            <person name="Mitros T."/>
            <person name="Salamov A."/>
            <person name="Carpenter M.L."/>
            <person name="Signorovitch A.Y."/>
            <person name="Moreno M.A."/>
            <person name="Kamm K."/>
            <person name="Grimwood J."/>
            <person name="Schmutz J."/>
            <person name="Shapiro H."/>
            <person name="Grigoriev I.V."/>
            <person name="Buss L.W."/>
            <person name="Schierwater B."/>
            <person name="Dellaporta S.L."/>
            <person name="Rokhsar D.S."/>
        </authorList>
    </citation>
    <scope>NUCLEOTIDE SEQUENCE [LARGE SCALE GENOMIC DNA]</scope>
    <source>
        <strain evidence="2 3">Grell-BS-1999</strain>
    </source>
</reference>
<dbReference type="CTD" id="6752446"/>
<feature type="compositionally biased region" description="Basic residues" evidence="1">
    <location>
        <begin position="50"/>
        <end position="67"/>
    </location>
</feature>
<protein>
    <submittedName>
        <fullName evidence="2">Uncharacterized protein</fullName>
    </submittedName>
</protein>